<organism evidence="10 11">
    <name type="scientific">Wickerhamomyces anomalus (strain ATCC 58044 / CBS 1984 / NCYC 433 / NRRL Y-366-8)</name>
    <name type="common">Yeast</name>
    <name type="synonym">Hansenula anomala</name>
    <dbReference type="NCBI Taxonomy" id="683960"/>
    <lineage>
        <taxon>Eukaryota</taxon>
        <taxon>Fungi</taxon>
        <taxon>Dikarya</taxon>
        <taxon>Ascomycota</taxon>
        <taxon>Saccharomycotina</taxon>
        <taxon>Saccharomycetes</taxon>
        <taxon>Phaffomycetales</taxon>
        <taxon>Wickerhamomycetaceae</taxon>
        <taxon>Wickerhamomyces</taxon>
    </lineage>
</organism>
<dbReference type="AlphaFoldDB" id="A0A1E3P709"/>
<dbReference type="InterPro" id="IPR007810">
    <property type="entry name" value="Pep3/Vps18_beta-prop"/>
</dbReference>
<proteinExistence type="inferred from homology"/>
<dbReference type="InterPro" id="IPR000547">
    <property type="entry name" value="Clathrin_H-chain/VPS_repeat"/>
</dbReference>
<dbReference type="GO" id="GO:0007032">
    <property type="term" value="P:endosome organization"/>
    <property type="evidence" value="ECO:0007669"/>
    <property type="project" value="TreeGrafter"/>
</dbReference>
<keyword evidence="3 7" id="KW-0863">Zinc-finger</keyword>
<dbReference type="GO" id="GO:0005768">
    <property type="term" value="C:endosome"/>
    <property type="evidence" value="ECO:0007669"/>
    <property type="project" value="TreeGrafter"/>
</dbReference>
<dbReference type="OrthoDB" id="1845386at2759"/>
<protein>
    <recommendedName>
        <fullName evidence="9">RING-type domain-containing protein</fullName>
    </recommendedName>
</protein>
<dbReference type="Proteomes" id="UP000094112">
    <property type="component" value="Unassembled WGS sequence"/>
</dbReference>
<accession>A0A1E3P709</accession>
<dbReference type="SMART" id="SM00184">
    <property type="entry name" value="RING"/>
    <property type="match status" value="1"/>
</dbReference>
<dbReference type="STRING" id="683960.A0A1E3P709"/>
<gene>
    <name evidence="10" type="ORF">WICANDRAFT_51403</name>
</gene>
<keyword evidence="11" id="KW-1185">Reference proteome</keyword>
<evidence type="ECO:0000256" key="2">
    <source>
        <dbReference type="ARBA" id="ARBA00022723"/>
    </source>
</evidence>
<dbReference type="Pfam" id="PF05131">
    <property type="entry name" value="Pep3_Vps18"/>
    <property type="match status" value="1"/>
</dbReference>
<dbReference type="InterPro" id="IPR001841">
    <property type="entry name" value="Znf_RING"/>
</dbReference>
<dbReference type="Gene3D" id="3.30.40.10">
    <property type="entry name" value="Zinc/RING finger domain, C3HC4 (zinc finger)"/>
    <property type="match status" value="1"/>
</dbReference>
<evidence type="ECO:0000256" key="3">
    <source>
        <dbReference type="ARBA" id="ARBA00022771"/>
    </source>
</evidence>
<dbReference type="GO" id="GO:0098588">
    <property type="term" value="C:bounding membrane of organelle"/>
    <property type="evidence" value="ECO:0007669"/>
    <property type="project" value="UniProtKB-ARBA"/>
</dbReference>
<keyword evidence="5" id="KW-0472">Membrane</keyword>
<dbReference type="GO" id="GO:0008270">
    <property type="term" value="F:zinc ion binding"/>
    <property type="evidence" value="ECO:0007669"/>
    <property type="project" value="UniProtKB-KW"/>
</dbReference>
<dbReference type="RefSeq" id="XP_019039949.1">
    <property type="nucleotide sequence ID" value="XM_019182668.1"/>
</dbReference>
<dbReference type="CDD" id="cd16462">
    <property type="entry name" value="RING-H2_Pep3p-like"/>
    <property type="match status" value="1"/>
</dbReference>
<dbReference type="GO" id="GO:0006886">
    <property type="term" value="P:intracellular protein transport"/>
    <property type="evidence" value="ECO:0007669"/>
    <property type="project" value="UniProtKB-UniRule"/>
</dbReference>
<evidence type="ECO:0000256" key="6">
    <source>
        <dbReference type="ARBA" id="ARBA00029433"/>
    </source>
</evidence>
<dbReference type="EMBL" id="KV454209">
    <property type="protein sequence ID" value="ODQ60742.1"/>
    <property type="molecule type" value="Genomic_DNA"/>
</dbReference>
<dbReference type="PANTHER" id="PTHR23323:SF26">
    <property type="entry name" value="VACUOLAR PROTEIN SORTING-ASSOCIATED PROTEIN 18 HOMOLOG"/>
    <property type="match status" value="1"/>
</dbReference>
<keyword evidence="4" id="KW-0862">Zinc</keyword>
<dbReference type="PROSITE" id="PS50236">
    <property type="entry name" value="CHCR"/>
    <property type="match status" value="1"/>
</dbReference>
<evidence type="ECO:0000256" key="5">
    <source>
        <dbReference type="ARBA" id="ARBA00023136"/>
    </source>
</evidence>
<dbReference type="InterPro" id="IPR013083">
    <property type="entry name" value="Znf_RING/FYVE/PHD"/>
</dbReference>
<dbReference type="InterPro" id="IPR036322">
    <property type="entry name" value="WD40_repeat_dom_sf"/>
</dbReference>
<evidence type="ECO:0000256" key="4">
    <source>
        <dbReference type="ARBA" id="ARBA00022833"/>
    </source>
</evidence>
<sequence length="937" mass="107459">MSDDGSIELGGSSIFNVAPVQFQTEINNISSLQVSNDILAIGFKSGKIFRIDLNNPAHIDIAELPYRRSISELGQIVDLYQDPTGNHIIVTTSRNESFYIHRQSSTFKYLNDLKNVRITSVGWNTEAVTESNTGAFLIGDKTGGVHEAFLEYNEHTEKYTKRIDKNVYQTQSSIDGIQISYDQESNEILLLIVSGDDISYWNHTIRQKSTKYNDLFLGAYLKAKPIESEKYQDLGQINGDKFSARGLSFGWITSAGTVFGDISKNRIKSKKNFAELKFLINLELPESNHKFKSIALTKYHLLLLRGQELLVINKLNDKLVFHQILPVSEGERLIGISADHLKSTYWIYSNLNIYEITVSDEEKDIWRAMVANGNYEDALAVTRDEEVKDVIHSKQGDYYFQQGEYEKSAKSYALSSLAFETVALSFLEKQESDGLLQYFMSKLSVIKSDPKFDFKMQEVMLSSWIVELFIEKLNELDDLLTTEQADGIAATTSLKTQTEKALQDFLLENKDVLVKATIYEIITSHNRRSELLYYANLINDFDFVLTYWIRLENWTEALTILEKNNDPNVVYKYSTVLLVNSPEKTVDSWLRISSLDASKLLPAILAYNKNSRKVKFSKNQGIRYLKTYIVENKCKESIVHDSLLYLLISNESVEGEDIILRYLEEYSGQVYYNSDFILRLCLKFNKIKSAVYVYSLLNYYEDAVNLALDHDMTDLAMVVADKASDDKTRKFLWLKISEKKISKIRPSEKDSIKKEVKFLLEKCELLSIKDLLPRIPDFTTIDNLKDEICSDLEKFGTLINKLTLEMNSSVSINETITEEIAKYGEKSQIIKSGESCSICEFLLTSRKFFIFPCNHAFHSDCLIKEILKSNDYATKKRLEFLQKKYLSSKHEQGVKFINSQEVDALLSKRCPLCSDLKIETIDEPFLDSNKATNEWDI</sequence>
<comment type="similarity">
    <text evidence="1">Belongs to the VPS18 family.</text>
</comment>
<dbReference type="PANTHER" id="PTHR23323">
    <property type="entry name" value="VACUOLAR PROTEIN SORTING-ASSOCIATED PROTEIN"/>
    <property type="match status" value="1"/>
</dbReference>
<feature type="repeat" description="CHCR" evidence="8">
    <location>
        <begin position="591"/>
        <end position="749"/>
    </location>
</feature>
<name>A0A1E3P709_WICAA</name>
<dbReference type="InterPro" id="IPR058919">
    <property type="entry name" value="Pep3/Vps18_RING_C"/>
</dbReference>
<evidence type="ECO:0000313" key="10">
    <source>
        <dbReference type="EMBL" id="ODQ60742.1"/>
    </source>
</evidence>
<evidence type="ECO:0000256" key="7">
    <source>
        <dbReference type="PROSITE-ProRule" id="PRU00175"/>
    </source>
</evidence>
<dbReference type="PROSITE" id="PS50089">
    <property type="entry name" value="ZF_RING_2"/>
    <property type="match status" value="1"/>
</dbReference>
<dbReference type="GO" id="GO:0007033">
    <property type="term" value="P:vacuole organization"/>
    <property type="evidence" value="ECO:0007669"/>
    <property type="project" value="TreeGrafter"/>
</dbReference>
<dbReference type="SUPFAM" id="SSF57850">
    <property type="entry name" value="RING/U-box"/>
    <property type="match status" value="1"/>
</dbReference>
<dbReference type="GO" id="GO:0048284">
    <property type="term" value="P:organelle fusion"/>
    <property type="evidence" value="ECO:0007669"/>
    <property type="project" value="TreeGrafter"/>
</dbReference>
<evidence type="ECO:0000256" key="1">
    <source>
        <dbReference type="ARBA" id="ARBA00010454"/>
    </source>
</evidence>
<dbReference type="GO" id="GO:0030897">
    <property type="term" value="C:HOPS complex"/>
    <property type="evidence" value="ECO:0007669"/>
    <property type="project" value="TreeGrafter"/>
</dbReference>
<dbReference type="GO" id="GO:0006904">
    <property type="term" value="P:vesicle docking involved in exocytosis"/>
    <property type="evidence" value="ECO:0007669"/>
    <property type="project" value="TreeGrafter"/>
</dbReference>
<evidence type="ECO:0000256" key="8">
    <source>
        <dbReference type="PROSITE-ProRule" id="PRU01006"/>
    </source>
</evidence>
<reference evidence="10 11" key="1">
    <citation type="journal article" date="2016" name="Proc. Natl. Acad. Sci. U.S.A.">
        <title>Comparative genomics of biotechnologically important yeasts.</title>
        <authorList>
            <person name="Riley R."/>
            <person name="Haridas S."/>
            <person name="Wolfe K.H."/>
            <person name="Lopes M.R."/>
            <person name="Hittinger C.T."/>
            <person name="Goeker M."/>
            <person name="Salamov A.A."/>
            <person name="Wisecaver J.H."/>
            <person name="Long T.M."/>
            <person name="Calvey C.H."/>
            <person name="Aerts A.L."/>
            <person name="Barry K.W."/>
            <person name="Choi C."/>
            <person name="Clum A."/>
            <person name="Coughlan A.Y."/>
            <person name="Deshpande S."/>
            <person name="Douglass A.P."/>
            <person name="Hanson S.J."/>
            <person name="Klenk H.-P."/>
            <person name="LaButti K.M."/>
            <person name="Lapidus A."/>
            <person name="Lindquist E.A."/>
            <person name="Lipzen A.M."/>
            <person name="Meier-Kolthoff J.P."/>
            <person name="Ohm R.A."/>
            <person name="Otillar R.P."/>
            <person name="Pangilinan J.L."/>
            <person name="Peng Y."/>
            <person name="Rokas A."/>
            <person name="Rosa C.A."/>
            <person name="Scheuner C."/>
            <person name="Sibirny A.A."/>
            <person name="Slot J.C."/>
            <person name="Stielow J.B."/>
            <person name="Sun H."/>
            <person name="Kurtzman C.P."/>
            <person name="Blackwell M."/>
            <person name="Grigoriev I.V."/>
            <person name="Jeffries T.W."/>
        </authorList>
    </citation>
    <scope>NUCLEOTIDE SEQUENCE [LARGE SCALE GENOMIC DNA]</scope>
    <source>
        <strain evidence="11">ATCC 58044 / CBS 1984 / NCYC 433 / NRRL Y-366-8</strain>
    </source>
</reference>
<feature type="domain" description="RING-type" evidence="9">
    <location>
        <begin position="836"/>
        <end position="914"/>
    </location>
</feature>
<dbReference type="GeneID" id="30199914"/>
<dbReference type="Pfam" id="PF26148">
    <property type="entry name" value="VPS18_RING_C"/>
    <property type="match status" value="1"/>
</dbReference>
<evidence type="ECO:0000259" key="9">
    <source>
        <dbReference type="PROSITE" id="PS50089"/>
    </source>
</evidence>
<keyword evidence="2" id="KW-0479">Metal-binding</keyword>
<dbReference type="SUPFAM" id="SSF50978">
    <property type="entry name" value="WD40 repeat-like"/>
    <property type="match status" value="1"/>
</dbReference>
<evidence type="ECO:0000313" key="11">
    <source>
        <dbReference type="Proteomes" id="UP000094112"/>
    </source>
</evidence>
<dbReference type="GO" id="GO:0030674">
    <property type="term" value="F:protein-macromolecule adaptor activity"/>
    <property type="evidence" value="ECO:0007669"/>
    <property type="project" value="TreeGrafter"/>
</dbReference>
<comment type="subcellular location">
    <subcellularLocation>
        <location evidence="6">Endomembrane system</location>
        <topology evidence="6">Peripheral membrane protein</topology>
        <orientation evidence="6">Cytoplasmic side</orientation>
    </subcellularLocation>
</comment>